<dbReference type="Proteomes" id="UP000765509">
    <property type="component" value="Unassembled WGS sequence"/>
</dbReference>
<reference evidence="2" key="1">
    <citation type="submission" date="2021-03" db="EMBL/GenBank/DDBJ databases">
        <title>Draft genome sequence of rust myrtle Austropuccinia psidii MF-1, a brazilian biotype.</title>
        <authorList>
            <person name="Quecine M.C."/>
            <person name="Pachon D.M.R."/>
            <person name="Bonatelli M.L."/>
            <person name="Correr F.H."/>
            <person name="Franceschini L.M."/>
            <person name="Leite T.F."/>
            <person name="Margarido G.R.A."/>
            <person name="Almeida C.A."/>
            <person name="Ferrarezi J.A."/>
            <person name="Labate C.A."/>
        </authorList>
    </citation>
    <scope>NUCLEOTIDE SEQUENCE</scope>
    <source>
        <strain evidence="2">MF-1</strain>
    </source>
</reference>
<protein>
    <submittedName>
        <fullName evidence="2">Uncharacterized protein</fullName>
    </submittedName>
</protein>
<feature type="compositionally biased region" description="Polar residues" evidence="1">
    <location>
        <begin position="94"/>
        <end position="105"/>
    </location>
</feature>
<dbReference type="EMBL" id="AVOT02015671">
    <property type="protein sequence ID" value="MBW0500159.1"/>
    <property type="molecule type" value="Genomic_DNA"/>
</dbReference>
<comment type="caution">
    <text evidence="2">The sequence shown here is derived from an EMBL/GenBank/DDBJ whole genome shotgun (WGS) entry which is preliminary data.</text>
</comment>
<keyword evidence="3" id="KW-1185">Reference proteome</keyword>
<organism evidence="2 3">
    <name type="scientific">Austropuccinia psidii MF-1</name>
    <dbReference type="NCBI Taxonomy" id="1389203"/>
    <lineage>
        <taxon>Eukaryota</taxon>
        <taxon>Fungi</taxon>
        <taxon>Dikarya</taxon>
        <taxon>Basidiomycota</taxon>
        <taxon>Pucciniomycotina</taxon>
        <taxon>Pucciniomycetes</taxon>
        <taxon>Pucciniales</taxon>
        <taxon>Sphaerophragmiaceae</taxon>
        <taxon>Austropuccinia</taxon>
    </lineage>
</organism>
<feature type="compositionally biased region" description="Basic and acidic residues" evidence="1">
    <location>
        <begin position="45"/>
        <end position="57"/>
    </location>
</feature>
<gene>
    <name evidence="2" type="ORF">O181_039874</name>
</gene>
<dbReference type="AlphaFoldDB" id="A0A9Q3DBB0"/>
<feature type="compositionally biased region" description="Basic and acidic residues" evidence="1">
    <location>
        <begin position="65"/>
        <end position="83"/>
    </location>
</feature>
<name>A0A9Q3DBB0_9BASI</name>
<evidence type="ECO:0000313" key="2">
    <source>
        <dbReference type="EMBL" id="MBW0500159.1"/>
    </source>
</evidence>
<proteinExistence type="predicted"/>
<evidence type="ECO:0000256" key="1">
    <source>
        <dbReference type="SAM" id="MobiDB-lite"/>
    </source>
</evidence>
<feature type="region of interest" description="Disordered" evidence="1">
    <location>
        <begin position="45"/>
        <end position="105"/>
    </location>
</feature>
<sequence length="105" mass="12390">MLPQIYQGVMNCWHILKKLLNEKEIVKYSNEWNNLSSKPQIKRIKEWHNKTREETKGEAPVSSTRKPEANKPPQEEKTTRKIIGENYIPPVPGSQESKQITWKMF</sequence>
<accession>A0A9Q3DBB0</accession>
<evidence type="ECO:0000313" key="3">
    <source>
        <dbReference type="Proteomes" id="UP000765509"/>
    </source>
</evidence>